<accession>A0AAV4PPH4</accession>
<protein>
    <recommendedName>
        <fullName evidence="3">Secreted protein</fullName>
    </recommendedName>
</protein>
<keyword evidence="2" id="KW-1185">Reference proteome</keyword>
<comment type="caution">
    <text evidence="1">The sequence shown here is derived from an EMBL/GenBank/DDBJ whole genome shotgun (WGS) entry which is preliminary data.</text>
</comment>
<evidence type="ECO:0000313" key="1">
    <source>
        <dbReference type="EMBL" id="GIX98228.1"/>
    </source>
</evidence>
<dbReference type="AlphaFoldDB" id="A0AAV4PPH4"/>
<dbReference type="EMBL" id="BPLQ01003127">
    <property type="protein sequence ID" value="GIX98228.1"/>
    <property type="molecule type" value="Genomic_DNA"/>
</dbReference>
<evidence type="ECO:0000313" key="2">
    <source>
        <dbReference type="Proteomes" id="UP001054837"/>
    </source>
</evidence>
<name>A0AAV4PPH4_9ARAC</name>
<organism evidence="1 2">
    <name type="scientific">Caerostris darwini</name>
    <dbReference type="NCBI Taxonomy" id="1538125"/>
    <lineage>
        <taxon>Eukaryota</taxon>
        <taxon>Metazoa</taxon>
        <taxon>Ecdysozoa</taxon>
        <taxon>Arthropoda</taxon>
        <taxon>Chelicerata</taxon>
        <taxon>Arachnida</taxon>
        <taxon>Araneae</taxon>
        <taxon>Araneomorphae</taxon>
        <taxon>Entelegynae</taxon>
        <taxon>Araneoidea</taxon>
        <taxon>Araneidae</taxon>
        <taxon>Caerostris</taxon>
    </lineage>
</organism>
<sequence length="103" mass="11549">MEQLLEMQTVNSITVFFFFFVLSRTIRGHGCCYFQSSPLVPLEAGKALSSDWLARREGDLTYTHANEPRVAVCGQSACKQGTEDNVFLSAHFARFLCCCFVVV</sequence>
<proteinExistence type="predicted"/>
<evidence type="ECO:0008006" key="3">
    <source>
        <dbReference type="Google" id="ProtNLM"/>
    </source>
</evidence>
<dbReference type="Proteomes" id="UP001054837">
    <property type="component" value="Unassembled WGS sequence"/>
</dbReference>
<reference evidence="1 2" key="1">
    <citation type="submission" date="2021-06" db="EMBL/GenBank/DDBJ databases">
        <title>Caerostris darwini draft genome.</title>
        <authorList>
            <person name="Kono N."/>
            <person name="Arakawa K."/>
        </authorList>
    </citation>
    <scope>NUCLEOTIDE SEQUENCE [LARGE SCALE GENOMIC DNA]</scope>
</reference>
<gene>
    <name evidence="1" type="ORF">CDAR_532191</name>
</gene>